<dbReference type="GO" id="GO:0046355">
    <property type="term" value="P:mannan catabolic process"/>
    <property type="evidence" value="ECO:0007669"/>
    <property type="project" value="UniProtKB-ARBA"/>
</dbReference>
<keyword evidence="6 10" id="KW-0732">Signal</keyword>
<evidence type="ECO:0000256" key="1">
    <source>
        <dbReference type="ARBA" id="ARBA00001678"/>
    </source>
</evidence>
<evidence type="ECO:0000259" key="11">
    <source>
        <dbReference type="Pfam" id="PF00150"/>
    </source>
</evidence>
<feature type="chain" id="PRO_5017986803" description="mannan endo-1,4-beta-mannosidase" evidence="10">
    <location>
        <begin position="23"/>
        <end position="367"/>
    </location>
</feature>
<dbReference type="InterPro" id="IPR001547">
    <property type="entry name" value="Glyco_hydro_5"/>
</dbReference>
<evidence type="ECO:0000256" key="2">
    <source>
        <dbReference type="ARBA" id="ARBA00004613"/>
    </source>
</evidence>
<feature type="signal peptide" evidence="10">
    <location>
        <begin position="1"/>
        <end position="22"/>
    </location>
</feature>
<dbReference type="PANTHER" id="PTHR31451:SF39">
    <property type="entry name" value="MANNAN ENDO-1,4-BETA-MANNOSIDASE 1"/>
    <property type="match status" value="1"/>
</dbReference>
<comment type="subcellular location">
    <subcellularLocation>
        <location evidence="2">Secreted</location>
    </subcellularLocation>
</comment>
<keyword evidence="8 9" id="KW-0326">Glycosidase</keyword>
<evidence type="ECO:0000256" key="3">
    <source>
        <dbReference type="ARBA" id="ARBA00005641"/>
    </source>
</evidence>
<dbReference type="Pfam" id="PF00150">
    <property type="entry name" value="Cellulase"/>
    <property type="match status" value="1"/>
</dbReference>
<sequence>MKLSIGMLAALAATSLQGFAAANNFAGMSSYFLHAYKQPDRIAVLDAVKAAGGKVLRIFISYTAENAKGSGSVRMPDIEPVTVGVWDDTQLLAIDQMMVEAQTRGIKLIIALHDRYALGCWSSDAYVKKYKLPAIDCNSSPASANNVVSWYQDPSPIYDFDNRMKHIVNHRNPLLGNKKWSELSSYIFSFNIQNEGQGHLNGNVAPVPGWWCDRARQIRNEMGTRSGILISTGGGNEFANSDVGENWDCPQIDLVDIHSYYGAQEFKNKLLAVMSKAKVARKLVMVEEFGGTGSDKVQILKDHINYFNSVQIPWAVWQISKPGRGTADYEFWTDEESYGVVTDGVKTANGLGGWQNWPNLPSTLIRD</sequence>
<keyword evidence="7 9" id="KW-0378">Hydrolase</keyword>
<proteinExistence type="inferred from homology"/>
<keyword evidence="13" id="KW-1185">Reference proteome</keyword>
<organism evidence="12 13">
    <name type="scientific">Choiromyces venosus 120613-1</name>
    <dbReference type="NCBI Taxonomy" id="1336337"/>
    <lineage>
        <taxon>Eukaryota</taxon>
        <taxon>Fungi</taxon>
        <taxon>Dikarya</taxon>
        <taxon>Ascomycota</taxon>
        <taxon>Pezizomycotina</taxon>
        <taxon>Pezizomycetes</taxon>
        <taxon>Pezizales</taxon>
        <taxon>Tuberaceae</taxon>
        <taxon>Choiromyces</taxon>
    </lineage>
</organism>
<dbReference type="EMBL" id="ML120421">
    <property type="protein sequence ID" value="RPA95779.1"/>
    <property type="molecule type" value="Genomic_DNA"/>
</dbReference>
<evidence type="ECO:0000256" key="6">
    <source>
        <dbReference type="ARBA" id="ARBA00022729"/>
    </source>
</evidence>
<dbReference type="InterPro" id="IPR045053">
    <property type="entry name" value="MAN-like"/>
</dbReference>
<name>A0A3N4JBZ2_9PEZI</name>
<dbReference type="PANTHER" id="PTHR31451">
    <property type="match status" value="1"/>
</dbReference>
<evidence type="ECO:0000256" key="10">
    <source>
        <dbReference type="SAM" id="SignalP"/>
    </source>
</evidence>
<evidence type="ECO:0000256" key="5">
    <source>
        <dbReference type="ARBA" id="ARBA00022525"/>
    </source>
</evidence>
<dbReference type="GO" id="GO:0005576">
    <property type="term" value="C:extracellular region"/>
    <property type="evidence" value="ECO:0007669"/>
    <property type="project" value="UniProtKB-SubCell"/>
</dbReference>
<evidence type="ECO:0000256" key="7">
    <source>
        <dbReference type="ARBA" id="ARBA00022801"/>
    </source>
</evidence>
<comment type="similarity">
    <text evidence="3 9">Belongs to the glycosyl hydrolase 5 (cellulase A) family.</text>
</comment>
<dbReference type="OrthoDB" id="428177at2759"/>
<dbReference type="SUPFAM" id="SSF51445">
    <property type="entry name" value="(Trans)glycosidases"/>
    <property type="match status" value="1"/>
</dbReference>
<evidence type="ECO:0000313" key="12">
    <source>
        <dbReference type="EMBL" id="RPA95779.1"/>
    </source>
</evidence>
<accession>A0A3N4JBZ2</accession>
<dbReference type="GO" id="GO:0016985">
    <property type="term" value="F:mannan endo-1,4-beta-mannosidase activity"/>
    <property type="evidence" value="ECO:0007669"/>
    <property type="project" value="UniProtKB-EC"/>
</dbReference>
<dbReference type="STRING" id="1336337.A0A3N4JBZ2"/>
<dbReference type="AlphaFoldDB" id="A0A3N4JBZ2"/>
<dbReference type="EC" id="3.2.1.78" evidence="4"/>
<feature type="domain" description="Glycoside hydrolase family 5" evidence="11">
    <location>
        <begin position="24"/>
        <end position="320"/>
    </location>
</feature>
<evidence type="ECO:0000256" key="9">
    <source>
        <dbReference type="RuleBase" id="RU361153"/>
    </source>
</evidence>
<comment type="catalytic activity">
    <reaction evidence="1">
        <text>Random hydrolysis of (1-&gt;4)-beta-D-mannosidic linkages in mannans, galactomannans and glucomannans.</text>
        <dbReference type="EC" id="3.2.1.78"/>
    </reaction>
</comment>
<keyword evidence="5" id="KW-0964">Secreted</keyword>
<dbReference type="InterPro" id="IPR017853">
    <property type="entry name" value="GH"/>
</dbReference>
<reference evidence="12 13" key="1">
    <citation type="journal article" date="2018" name="Nat. Ecol. Evol.">
        <title>Pezizomycetes genomes reveal the molecular basis of ectomycorrhizal truffle lifestyle.</title>
        <authorList>
            <person name="Murat C."/>
            <person name="Payen T."/>
            <person name="Noel B."/>
            <person name="Kuo A."/>
            <person name="Morin E."/>
            <person name="Chen J."/>
            <person name="Kohler A."/>
            <person name="Krizsan K."/>
            <person name="Balestrini R."/>
            <person name="Da Silva C."/>
            <person name="Montanini B."/>
            <person name="Hainaut M."/>
            <person name="Levati E."/>
            <person name="Barry K.W."/>
            <person name="Belfiori B."/>
            <person name="Cichocki N."/>
            <person name="Clum A."/>
            <person name="Dockter R.B."/>
            <person name="Fauchery L."/>
            <person name="Guy J."/>
            <person name="Iotti M."/>
            <person name="Le Tacon F."/>
            <person name="Lindquist E.A."/>
            <person name="Lipzen A."/>
            <person name="Malagnac F."/>
            <person name="Mello A."/>
            <person name="Molinier V."/>
            <person name="Miyauchi S."/>
            <person name="Poulain J."/>
            <person name="Riccioni C."/>
            <person name="Rubini A."/>
            <person name="Sitrit Y."/>
            <person name="Splivallo R."/>
            <person name="Traeger S."/>
            <person name="Wang M."/>
            <person name="Zifcakova L."/>
            <person name="Wipf D."/>
            <person name="Zambonelli A."/>
            <person name="Paolocci F."/>
            <person name="Nowrousian M."/>
            <person name="Ottonello S."/>
            <person name="Baldrian P."/>
            <person name="Spatafora J.W."/>
            <person name="Henrissat B."/>
            <person name="Nagy L.G."/>
            <person name="Aury J.M."/>
            <person name="Wincker P."/>
            <person name="Grigoriev I.V."/>
            <person name="Bonfante P."/>
            <person name="Martin F.M."/>
        </authorList>
    </citation>
    <scope>NUCLEOTIDE SEQUENCE [LARGE SCALE GENOMIC DNA]</scope>
    <source>
        <strain evidence="12 13">120613-1</strain>
    </source>
</reference>
<dbReference type="Gene3D" id="3.20.20.80">
    <property type="entry name" value="Glycosidases"/>
    <property type="match status" value="1"/>
</dbReference>
<protein>
    <recommendedName>
        <fullName evidence="4">mannan endo-1,4-beta-mannosidase</fullName>
        <ecNumber evidence="4">3.2.1.78</ecNumber>
    </recommendedName>
</protein>
<evidence type="ECO:0000256" key="4">
    <source>
        <dbReference type="ARBA" id="ARBA00012706"/>
    </source>
</evidence>
<evidence type="ECO:0000313" key="13">
    <source>
        <dbReference type="Proteomes" id="UP000276215"/>
    </source>
</evidence>
<dbReference type="Proteomes" id="UP000276215">
    <property type="component" value="Unassembled WGS sequence"/>
</dbReference>
<evidence type="ECO:0000256" key="8">
    <source>
        <dbReference type="ARBA" id="ARBA00023295"/>
    </source>
</evidence>
<gene>
    <name evidence="12" type="ORF">L873DRAFT_1744754</name>
</gene>